<evidence type="ECO:0000256" key="7">
    <source>
        <dbReference type="SAM" id="Phobius"/>
    </source>
</evidence>
<dbReference type="RefSeq" id="WP_271178554.1">
    <property type="nucleotide sequence ID" value="NZ_BAAAJO010000003.1"/>
</dbReference>
<proteinExistence type="predicted"/>
<comment type="caution">
    <text evidence="10">The sequence shown here is derived from an EMBL/GenBank/DDBJ whole genome shotgun (WGS) entry which is preliminary data.</text>
</comment>
<evidence type="ECO:0000256" key="5">
    <source>
        <dbReference type="ARBA" id="ARBA00022989"/>
    </source>
</evidence>
<dbReference type="InterPro" id="IPR003593">
    <property type="entry name" value="AAA+_ATPase"/>
</dbReference>
<dbReference type="GO" id="GO:0005524">
    <property type="term" value="F:ATP binding"/>
    <property type="evidence" value="ECO:0007669"/>
    <property type="project" value="UniProtKB-KW"/>
</dbReference>
<dbReference type="Gene3D" id="1.20.1560.10">
    <property type="entry name" value="ABC transporter type 1, transmembrane domain"/>
    <property type="match status" value="1"/>
</dbReference>
<comment type="subcellular location">
    <subcellularLocation>
        <location evidence="1">Cell membrane</location>
        <topology evidence="1">Multi-pass membrane protein</topology>
    </subcellularLocation>
</comment>
<reference evidence="10" key="2">
    <citation type="submission" date="2023-01" db="EMBL/GenBank/DDBJ databases">
        <authorList>
            <person name="Sun Q."/>
            <person name="Evtushenko L."/>
        </authorList>
    </citation>
    <scope>NUCLEOTIDE SEQUENCE</scope>
    <source>
        <strain evidence="10">VKM Ac-1401</strain>
    </source>
</reference>
<dbReference type="SUPFAM" id="SSF90123">
    <property type="entry name" value="ABC transporter transmembrane region"/>
    <property type="match status" value="1"/>
</dbReference>
<feature type="transmembrane region" description="Helical" evidence="7">
    <location>
        <begin position="245"/>
        <end position="267"/>
    </location>
</feature>
<feature type="domain" description="ABC transporter" evidence="8">
    <location>
        <begin position="338"/>
        <end position="544"/>
    </location>
</feature>
<dbReference type="PANTHER" id="PTHR24221:SF590">
    <property type="entry name" value="COMPONENT LINKED WITH THE ASSEMBLY OF CYTOCHROME' TRANSPORT TRANSMEMBRANE ATP-BINDING PROTEIN ABC TRANSPORTER CYDD-RELATED"/>
    <property type="match status" value="1"/>
</dbReference>
<evidence type="ECO:0000256" key="2">
    <source>
        <dbReference type="ARBA" id="ARBA00022692"/>
    </source>
</evidence>
<keyword evidence="11" id="KW-1185">Reference proteome</keyword>
<accession>A0A9W6HD40</accession>
<dbReference type="NCBIfam" id="TIGR02857">
    <property type="entry name" value="CydD"/>
    <property type="match status" value="1"/>
</dbReference>
<dbReference type="SUPFAM" id="SSF52540">
    <property type="entry name" value="P-loop containing nucleoside triphosphate hydrolases"/>
    <property type="match status" value="1"/>
</dbReference>
<dbReference type="Proteomes" id="UP001142372">
    <property type="component" value="Unassembled WGS sequence"/>
</dbReference>
<dbReference type="CDD" id="cd18584">
    <property type="entry name" value="ABC_6TM_AarD_CydD"/>
    <property type="match status" value="1"/>
</dbReference>
<dbReference type="PANTHER" id="PTHR24221">
    <property type="entry name" value="ATP-BINDING CASSETTE SUB-FAMILY B"/>
    <property type="match status" value="1"/>
</dbReference>
<dbReference type="GO" id="GO:0005886">
    <property type="term" value="C:plasma membrane"/>
    <property type="evidence" value="ECO:0007669"/>
    <property type="project" value="UniProtKB-SubCell"/>
</dbReference>
<evidence type="ECO:0000259" key="9">
    <source>
        <dbReference type="PROSITE" id="PS50929"/>
    </source>
</evidence>
<dbReference type="Pfam" id="PF00005">
    <property type="entry name" value="ABC_tran"/>
    <property type="match status" value="1"/>
</dbReference>
<dbReference type="PROSITE" id="PS00211">
    <property type="entry name" value="ABC_TRANSPORTER_1"/>
    <property type="match status" value="1"/>
</dbReference>
<dbReference type="Gene3D" id="3.40.50.300">
    <property type="entry name" value="P-loop containing nucleotide triphosphate hydrolases"/>
    <property type="match status" value="1"/>
</dbReference>
<feature type="transmembrane region" description="Helical" evidence="7">
    <location>
        <begin position="53"/>
        <end position="76"/>
    </location>
</feature>
<keyword evidence="4" id="KW-0067">ATP-binding</keyword>
<evidence type="ECO:0000259" key="8">
    <source>
        <dbReference type="PROSITE" id="PS50893"/>
    </source>
</evidence>
<dbReference type="InterPro" id="IPR003439">
    <property type="entry name" value="ABC_transporter-like_ATP-bd"/>
</dbReference>
<reference evidence="10" key="1">
    <citation type="journal article" date="2014" name="Int. J. Syst. Evol. Microbiol.">
        <title>Complete genome sequence of Corynebacterium casei LMG S-19264T (=DSM 44701T), isolated from a smear-ripened cheese.</title>
        <authorList>
            <consortium name="US DOE Joint Genome Institute (JGI-PGF)"/>
            <person name="Walter F."/>
            <person name="Albersmeier A."/>
            <person name="Kalinowski J."/>
            <person name="Ruckert C."/>
        </authorList>
    </citation>
    <scope>NUCLEOTIDE SEQUENCE</scope>
    <source>
        <strain evidence="10">VKM Ac-1401</strain>
    </source>
</reference>
<evidence type="ECO:0008006" key="12">
    <source>
        <dbReference type="Google" id="ProtNLM"/>
    </source>
</evidence>
<dbReference type="GO" id="GO:0140359">
    <property type="term" value="F:ABC-type transporter activity"/>
    <property type="evidence" value="ECO:0007669"/>
    <property type="project" value="InterPro"/>
</dbReference>
<evidence type="ECO:0000256" key="3">
    <source>
        <dbReference type="ARBA" id="ARBA00022741"/>
    </source>
</evidence>
<evidence type="ECO:0000313" key="11">
    <source>
        <dbReference type="Proteomes" id="UP001142372"/>
    </source>
</evidence>
<dbReference type="InterPro" id="IPR017871">
    <property type="entry name" value="ABC_transporter-like_CS"/>
</dbReference>
<dbReference type="GO" id="GO:0016887">
    <property type="term" value="F:ATP hydrolysis activity"/>
    <property type="evidence" value="ECO:0007669"/>
    <property type="project" value="InterPro"/>
</dbReference>
<dbReference type="EMBL" id="BSEN01000015">
    <property type="protein sequence ID" value="GLJ77951.1"/>
    <property type="molecule type" value="Genomic_DNA"/>
</dbReference>
<dbReference type="PROSITE" id="PS50929">
    <property type="entry name" value="ABC_TM1F"/>
    <property type="match status" value="1"/>
</dbReference>
<dbReference type="SMART" id="SM00382">
    <property type="entry name" value="AAA"/>
    <property type="match status" value="1"/>
</dbReference>
<organism evidence="10 11">
    <name type="scientific">Leifsonia poae</name>
    <dbReference type="NCBI Taxonomy" id="110933"/>
    <lineage>
        <taxon>Bacteria</taxon>
        <taxon>Bacillati</taxon>
        <taxon>Actinomycetota</taxon>
        <taxon>Actinomycetes</taxon>
        <taxon>Micrococcales</taxon>
        <taxon>Microbacteriaceae</taxon>
        <taxon>Leifsonia</taxon>
    </lineage>
</organism>
<dbReference type="PROSITE" id="PS50893">
    <property type="entry name" value="ABC_TRANSPORTER_2"/>
    <property type="match status" value="1"/>
</dbReference>
<feature type="transmembrane region" description="Helical" evidence="7">
    <location>
        <begin position="131"/>
        <end position="154"/>
    </location>
</feature>
<keyword evidence="2 7" id="KW-0812">Transmembrane</keyword>
<dbReference type="InterPro" id="IPR027417">
    <property type="entry name" value="P-loop_NTPase"/>
</dbReference>
<evidence type="ECO:0000256" key="6">
    <source>
        <dbReference type="ARBA" id="ARBA00023136"/>
    </source>
</evidence>
<dbReference type="InterPro" id="IPR014216">
    <property type="entry name" value="ABC_transptr_CydD"/>
</dbReference>
<evidence type="ECO:0000256" key="1">
    <source>
        <dbReference type="ARBA" id="ARBA00004651"/>
    </source>
</evidence>
<dbReference type="Pfam" id="PF00664">
    <property type="entry name" value="ABC_membrane"/>
    <property type="match status" value="1"/>
</dbReference>
<protein>
    <recommendedName>
        <fullName evidence="12">Thiol reductant ABC exporter subunit CydD</fullName>
    </recommendedName>
</protein>
<keyword evidence="5 7" id="KW-1133">Transmembrane helix</keyword>
<feature type="transmembrane region" description="Helical" evidence="7">
    <location>
        <begin position="20"/>
        <end position="41"/>
    </location>
</feature>
<name>A0A9W6HD40_9MICO</name>
<feature type="transmembrane region" description="Helical" evidence="7">
    <location>
        <begin position="160"/>
        <end position="180"/>
    </location>
</feature>
<dbReference type="GO" id="GO:0042883">
    <property type="term" value="P:cysteine transport"/>
    <property type="evidence" value="ECO:0007669"/>
    <property type="project" value="InterPro"/>
</dbReference>
<evidence type="ECO:0000256" key="4">
    <source>
        <dbReference type="ARBA" id="ARBA00022840"/>
    </source>
</evidence>
<gene>
    <name evidence="10" type="ORF">GCM10017584_35250</name>
</gene>
<dbReference type="InterPro" id="IPR039421">
    <property type="entry name" value="Type_1_exporter"/>
</dbReference>
<feature type="domain" description="ABC transmembrane type-1" evidence="9">
    <location>
        <begin position="20"/>
        <end position="302"/>
    </location>
</feature>
<keyword evidence="3" id="KW-0547">Nucleotide-binding</keyword>
<evidence type="ECO:0000313" key="10">
    <source>
        <dbReference type="EMBL" id="GLJ77951.1"/>
    </source>
</evidence>
<keyword evidence="6 7" id="KW-0472">Membrane</keyword>
<sequence length="545" mass="56640">MRPLDPRLLRYAAAARTMLAAGGALALLRTASIIAFAWLVTQVVVRAIAGDDIAAISGLLGALVLVILVRGLVIWLSDAAAARGGAAVIGQLRQALTGAIGRLGPSWLSTRSGTQVTLTIGRGLDALEGYFTAYVPQLILTAVATPLLVGMIFWSDPTSGIIVLITLPLIPIFMMLIGWATQAAQQKQWAALSTLSRGFLDVVDGLSTLKLFGRQHRQTARIRAVSDEYRVHTMKVLRMSFLSGFVLELAASLSVALVAVAIGLRLLNGQLDLSVGLFVLLLAPEAFLPLRNVGAAYHAATEGIEAAQGAFEILDADRASVPQAAPPAAQQDLTRASLTFDDVTIAYDGRPIVAGFSAEARAGALSVLSAPSGSGKSSLIGAALGFTPASGRIAVGAEHDDLVRRSLIAWSGQNPGLIAGTIAANVTLGAPAPDADLVAASLREAAAPELEPSTLLGPGGRGLSGGQAQRVAVARALYRMRAERCPVLILDEPTSALDDATEAALIVNLRRVAAEGRTVVVVSHRAPVVEAADHVIPLEVLTSVR</sequence>
<dbReference type="InterPro" id="IPR036640">
    <property type="entry name" value="ABC1_TM_sf"/>
</dbReference>
<dbReference type="InterPro" id="IPR011527">
    <property type="entry name" value="ABC1_TM_dom"/>
</dbReference>
<dbReference type="AlphaFoldDB" id="A0A9W6HD40"/>